<accession>A0AA48I5U8</accession>
<evidence type="ECO:0000256" key="1">
    <source>
        <dbReference type="ARBA" id="ARBA00004123"/>
    </source>
</evidence>
<dbReference type="InterPro" id="IPR045125">
    <property type="entry name" value="Sub1/Tcp4-like"/>
</dbReference>
<dbReference type="GeneID" id="85494079"/>
<name>A0AA48I5U8_9TREE</name>
<dbReference type="RefSeq" id="XP_060455474.1">
    <property type="nucleotide sequence ID" value="XM_060598707.1"/>
</dbReference>
<dbReference type="Gene3D" id="2.30.31.10">
    <property type="entry name" value="Transcriptional Coactivator Pc4, Chain A"/>
    <property type="match status" value="1"/>
</dbReference>
<dbReference type="GO" id="GO:0003677">
    <property type="term" value="F:DNA binding"/>
    <property type="evidence" value="ECO:0007669"/>
    <property type="project" value="UniProtKB-KW"/>
</dbReference>
<dbReference type="Proteomes" id="UP001233271">
    <property type="component" value="Chromosome 3"/>
</dbReference>
<dbReference type="PANTHER" id="PTHR13215">
    <property type="entry name" value="RNA POLYMERASE II TRANSCRIPTIONAL COACTIVATOR"/>
    <property type="match status" value="1"/>
</dbReference>
<evidence type="ECO:0000256" key="2">
    <source>
        <dbReference type="ARBA" id="ARBA00009001"/>
    </source>
</evidence>
<dbReference type="InterPro" id="IPR009044">
    <property type="entry name" value="ssDNA-bd_transcriptional_reg"/>
</dbReference>
<dbReference type="EMBL" id="AP028214">
    <property type="protein sequence ID" value="BEI90209.1"/>
    <property type="molecule type" value="Genomic_DNA"/>
</dbReference>
<dbReference type="Pfam" id="PF02229">
    <property type="entry name" value="PC4"/>
    <property type="match status" value="1"/>
</dbReference>
<comment type="subcellular location">
    <subcellularLocation>
        <location evidence="1">Nucleus</location>
    </subcellularLocation>
</comment>
<reference evidence="9" key="1">
    <citation type="journal article" date="2023" name="BMC Genomics">
        <title>Chromosome-level genome assemblies of Cutaneotrichosporon spp. (Trichosporonales, Basidiomycota) reveal imbalanced evolution between nucleotide sequences and chromosome synteny.</title>
        <authorList>
            <person name="Kobayashi Y."/>
            <person name="Kayamori A."/>
            <person name="Aoki K."/>
            <person name="Shiwa Y."/>
            <person name="Matsutani M."/>
            <person name="Fujita N."/>
            <person name="Sugita T."/>
            <person name="Iwasaki W."/>
            <person name="Tanaka N."/>
            <person name="Takashima M."/>
        </authorList>
    </citation>
    <scope>NUCLEOTIDE SEQUENCE</scope>
    <source>
        <strain evidence="9">HIS019</strain>
    </source>
</reference>
<feature type="domain" description="Transcriptional coactivator p15 (PC4) C-terminal" evidence="8">
    <location>
        <begin position="50"/>
        <end position="102"/>
    </location>
</feature>
<keyword evidence="3" id="KW-0805">Transcription regulation</keyword>
<evidence type="ECO:0000256" key="6">
    <source>
        <dbReference type="ARBA" id="ARBA00023242"/>
    </source>
</evidence>
<dbReference type="SUPFAM" id="SSF54447">
    <property type="entry name" value="ssDNA-binding transcriptional regulator domain"/>
    <property type="match status" value="1"/>
</dbReference>
<dbReference type="AlphaFoldDB" id="A0AA48I5U8"/>
<evidence type="ECO:0000256" key="7">
    <source>
        <dbReference type="SAM" id="MobiDB-lite"/>
    </source>
</evidence>
<dbReference type="GO" id="GO:0003713">
    <property type="term" value="F:transcription coactivator activity"/>
    <property type="evidence" value="ECO:0007669"/>
    <property type="project" value="InterPro"/>
</dbReference>
<keyword evidence="10" id="KW-1185">Reference proteome</keyword>
<evidence type="ECO:0000313" key="10">
    <source>
        <dbReference type="Proteomes" id="UP001233271"/>
    </source>
</evidence>
<dbReference type="GO" id="GO:0060261">
    <property type="term" value="P:positive regulation of transcription initiation by RNA polymerase II"/>
    <property type="evidence" value="ECO:0007669"/>
    <property type="project" value="InterPro"/>
</dbReference>
<dbReference type="KEGG" id="ccac:CcaHIS019_0302790"/>
<protein>
    <recommendedName>
        <fullName evidence="8">Transcriptional coactivator p15 (PC4) C-terminal domain-containing protein</fullName>
    </recommendedName>
</protein>
<dbReference type="GO" id="GO:0005634">
    <property type="term" value="C:nucleus"/>
    <property type="evidence" value="ECO:0007669"/>
    <property type="project" value="UniProtKB-SubCell"/>
</dbReference>
<proteinExistence type="inferred from homology"/>
<keyword evidence="4" id="KW-0238">DNA-binding</keyword>
<gene>
    <name evidence="9" type="ORF">CcaverHIS019_0302790</name>
</gene>
<evidence type="ECO:0000313" key="9">
    <source>
        <dbReference type="EMBL" id="BEI90209.1"/>
    </source>
</evidence>
<dbReference type="InterPro" id="IPR003173">
    <property type="entry name" value="PC4_C"/>
</dbReference>
<evidence type="ECO:0000256" key="3">
    <source>
        <dbReference type="ARBA" id="ARBA00023015"/>
    </source>
</evidence>
<feature type="compositionally biased region" description="Basic and acidic residues" evidence="7">
    <location>
        <begin position="19"/>
        <end position="35"/>
    </location>
</feature>
<evidence type="ECO:0000256" key="5">
    <source>
        <dbReference type="ARBA" id="ARBA00023163"/>
    </source>
</evidence>
<feature type="region of interest" description="Disordered" evidence="7">
    <location>
        <begin position="1"/>
        <end position="35"/>
    </location>
</feature>
<sequence>MPKDHNNSDGSGTKGKKRAASDDGPEAKKPRPDATKLVMEHNEEGDPFIAIDKMRRVTVRQFKGKVLVDLREFYADKASGDAKPGKKGISLSAEQWAALKANMDVVDLMLAEVEK</sequence>
<organism evidence="9 10">
    <name type="scientific">Cutaneotrichosporon cavernicola</name>
    <dbReference type="NCBI Taxonomy" id="279322"/>
    <lineage>
        <taxon>Eukaryota</taxon>
        <taxon>Fungi</taxon>
        <taxon>Dikarya</taxon>
        <taxon>Basidiomycota</taxon>
        <taxon>Agaricomycotina</taxon>
        <taxon>Tremellomycetes</taxon>
        <taxon>Trichosporonales</taxon>
        <taxon>Trichosporonaceae</taxon>
        <taxon>Cutaneotrichosporon</taxon>
    </lineage>
</organism>
<evidence type="ECO:0000256" key="4">
    <source>
        <dbReference type="ARBA" id="ARBA00023125"/>
    </source>
</evidence>
<keyword evidence="6" id="KW-0539">Nucleus</keyword>
<keyword evidence="5" id="KW-0804">Transcription</keyword>
<comment type="similarity">
    <text evidence="2">Belongs to the transcriptional coactivator PC4 family.</text>
</comment>
<evidence type="ECO:0000259" key="8">
    <source>
        <dbReference type="Pfam" id="PF02229"/>
    </source>
</evidence>